<name>A0ABN2N3S4_9PSEU</name>
<dbReference type="InterPro" id="IPR015590">
    <property type="entry name" value="Aldehyde_DH_dom"/>
</dbReference>
<organism evidence="3 4">
    <name type="scientific">Pseudonocardia ailaonensis</name>
    <dbReference type="NCBI Taxonomy" id="367279"/>
    <lineage>
        <taxon>Bacteria</taxon>
        <taxon>Bacillati</taxon>
        <taxon>Actinomycetota</taxon>
        <taxon>Actinomycetes</taxon>
        <taxon>Pseudonocardiales</taxon>
        <taxon>Pseudonocardiaceae</taxon>
        <taxon>Pseudonocardia</taxon>
    </lineage>
</organism>
<dbReference type="Pfam" id="PF00171">
    <property type="entry name" value="Aldedh"/>
    <property type="match status" value="1"/>
</dbReference>
<protein>
    <submittedName>
        <fullName evidence="3">NAD-dependent succinate-semialdehyde dehydrogenase</fullName>
    </submittedName>
</protein>
<dbReference type="SUPFAM" id="SSF53720">
    <property type="entry name" value="ALDH-like"/>
    <property type="match status" value="1"/>
</dbReference>
<dbReference type="Gene3D" id="3.40.605.10">
    <property type="entry name" value="Aldehyde Dehydrogenase, Chain A, domain 1"/>
    <property type="match status" value="1"/>
</dbReference>
<proteinExistence type="predicted"/>
<dbReference type="InterPro" id="IPR016161">
    <property type="entry name" value="Ald_DH/histidinol_DH"/>
</dbReference>
<evidence type="ECO:0000313" key="4">
    <source>
        <dbReference type="Proteomes" id="UP001500449"/>
    </source>
</evidence>
<sequence length="477" mass="49964">MTTTLPGEPVTRSYRTVNPATGKALRDFPALDDGEAEDLLARAHAAFLGWRDTPVAERVRRFLHLAELLESTGDELAALVTTEMGKPLAQSQGEVRGAVAMVRYYTEHGEELLADEESAPAGFGPAVTRREPVGVVLGIEPWNGPVYQAMRVAAPNLMLGNTVLLKPAELAAGSTSFLDHLFEEAGFPPGAFRTALVTRSQVGTYIADPRIRAVTLTGSDRAGSAVGEQAGRHVKPVVLELGGSDAFVVLDSADVPRAASTAAACRLYLGGQVCASPKRLIVTDAVAEEFVALFVAQFARYTLGDPFDPATTVGPLSSQDAVDLLQGQLQDAIDKGATVLLAGGRVEGAGAFFAPAVLTDITPAMRLFGEEAFGPVAMIYRVPDAAAAVELANASPYGLGGTVFGEDLGEARAVAARLDTGMVGVNGFLGAPVEIPFGGTKRSGVGRELGRSGMDPFANIKTYGFAQDHVPTRRDDA</sequence>
<dbReference type="Gene3D" id="3.40.309.10">
    <property type="entry name" value="Aldehyde Dehydrogenase, Chain A, domain 2"/>
    <property type="match status" value="1"/>
</dbReference>
<evidence type="ECO:0000256" key="1">
    <source>
        <dbReference type="ARBA" id="ARBA00023002"/>
    </source>
</evidence>
<dbReference type="InterPro" id="IPR016162">
    <property type="entry name" value="Ald_DH_N"/>
</dbReference>
<dbReference type="PANTHER" id="PTHR43217:SF2">
    <property type="entry name" value="SUCCINATE-SEMIALDEHYDE DEHYDROGENASE [NADP(+)]"/>
    <property type="match status" value="1"/>
</dbReference>
<accession>A0ABN2N3S4</accession>
<dbReference type="Proteomes" id="UP001500449">
    <property type="component" value="Unassembled WGS sequence"/>
</dbReference>
<feature type="domain" description="Aldehyde dehydrogenase" evidence="2">
    <location>
        <begin position="12"/>
        <end position="462"/>
    </location>
</feature>
<dbReference type="InterPro" id="IPR016163">
    <property type="entry name" value="Ald_DH_C"/>
</dbReference>
<keyword evidence="4" id="KW-1185">Reference proteome</keyword>
<keyword evidence="1" id="KW-0560">Oxidoreductase</keyword>
<dbReference type="InterPro" id="IPR047110">
    <property type="entry name" value="GABD/Sad-like"/>
</dbReference>
<evidence type="ECO:0000259" key="2">
    <source>
        <dbReference type="Pfam" id="PF00171"/>
    </source>
</evidence>
<evidence type="ECO:0000313" key="3">
    <source>
        <dbReference type="EMBL" id="GAA1851323.1"/>
    </source>
</evidence>
<dbReference type="PANTHER" id="PTHR43217">
    <property type="entry name" value="SUCCINATE SEMIALDEHYDE DEHYDROGENASE [NAD(P)+] SAD"/>
    <property type="match status" value="1"/>
</dbReference>
<dbReference type="RefSeq" id="WP_344417708.1">
    <property type="nucleotide sequence ID" value="NZ_BAAAQK010000009.1"/>
</dbReference>
<dbReference type="EMBL" id="BAAAQK010000009">
    <property type="protein sequence ID" value="GAA1851323.1"/>
    <property type="molecule type" value="Genomic_DNA"/>
</dbReference>
<comment type="caution">
    <text evidence="3">The sequence shown here is derived from an EMBL/GenBank/DDBJ whole genome shotgun (WGS) entry which is preliminary data.</text>
</comment>
<gene>
    <name evidence="3" type="ORF">GCM10009836_34110</name>
</gene>
<reference evidence="3 4" key="1">
    <citation type="journal article" date="2019" name="Int. J. Syst. Evol. Microbiol.">
        <title>The Global Catalogue of Microorganisms (GCM) 10K type strain sequencing project: providing services to taxonomists for standard genome sequencing and annotation.</title>
        <authorList>
            <consortium name="The Broad Institute Genomics Platform"/>
            <consortium name="The Broad Institute Genome Sequencing Center for Infectious Disease"/>
            <person name="Wu L."/>
            <person name="Ma J."/>
        </authorList>
    </citation>
    <scope>NUCLEOTIDE SEQUENCE [LARGE SCALE GENOMIC DNA]</scope>
    <source>
        <strain evidence="3 4">JCM 16009</strain>
    </source>
</reference>